<dbReference type="AlphaFoldDB" id="A0A2N8UCM1"/>
<feature type="compositionally biased region" description="Polar residues" evidence="1">
    <location>
        <begin position="194"/>
        <end position="204"/>
    </location>
</feature>
<reference evidence="2 3" key="1">
    <citation type="submission" date="2017-02" db="EMBL/GenBank/DDBJ databases">
        <authorList>
            <person name="Peterson S.W."/>
        </authorList>
    </citation>
    <scope>NUCLEOTIDE SEQUENCE [LARGE SCALE GENOMIC DNA]</scope>
    <source>
        <strain evidence="2 3">SRS1_H2-8</strain>
    </source>
</reference>
<proteinExistence type="predicted"/>
<sequence length="289" mass="32032">MSLSSTNVRRGTNWGAIHRHCFITALDDHNPWIAATNDEALTIWNKATDQANTALTQSGREKWNHGAFAAQWRKMVKDVREQKQVCLKATGANFDEEALFAMLYNLVDLYNTSSIKLAFLKSQDTFTTPTQLERIQRQKRKQAVSVACEAGQTGQTLALQRLRDQQTSASLESPESQDDQADAEAESEPDNRRSSSLSHASPTPKQRRTPKSQIGADLVEGINKLIYLQASALGKDQQPDTTMSQHSEHEVGQIKSQVSQLQSNVAGINGKMDVLIQLLMQQQSSGPVL</sequence>
<evidence type="ECO:0000313" key="2">
    <source>
        <dbReference type="EMBL" id="SJX62747.1"/>
    </source>
</evidence>
<evidence type="ECO:0000313" key="3">
    <source>
        <dbReference type="Proteomes" id="UP000239563"/>
    </source>
</evidence>
<feature type="region of interest" description="Disordered" evidence="1">
    <location>
        <begin position="163"/>
        <end position="215"/>
    </location>
</feature>
<organism evidence="2 3">
    <name type="scientific">Sporisorium reilianum f. sp. reilianum</name>
    <dbReference type="NCBI Taxonomy" id="72559"/>
    <lineage>
        <taxon>Eukaryota</taxon>
        <taxon>Fungi</taxon>
        <taxon>Dikarya</taxon>
        <taxon>Basidiomycota</taxon>
        <taxon>Ustilaginomycotina</taxon>
        <taxon>Ustilaginomycetes</taxon>
        <taxon>Ustilaginales</taxon>
        <taxon>Ustilaginaceae</taxon>
        <taxon>Sporisorium</taxon>
    </lineage>
</organism>
<gene>
    <name evidence="2" type="ORF">SRS1_11005</name>
</gene>
<dbReference type="Proteomes" id="UP000239563">
    <property type="component" value="Chromosome VI"/>
</dbReference>
<feature type="compositionally biased region" description="Polar residues" evidence="1">
    <location>
        <begin position="165"/>
        <end position="174"/>
    </location>
</feature>
<evidence type="ECO:0000256" key="1">
    <source>
        <dbReference type="SAM" id="MobiDB-lite"/>
    </source>
</evidence>
<dbReference type="EMBL" id="LT795059">
    <property type="protein sequence ID" value="SJX62747.1"/>
    <property type="molecule type" value="Genomic_DNA"/>
</dbReference>
<feature type="compositionally biased region" description="Acidic residues" evidence="1">
    <location>
        <begin position="175"/>
        <end position="188"/>
    </location>
</feature>
<accession>A0A2N8UCM1</accession>
<name>A0A2N8UCM1_9BASI</name>
<protein>
    <submittedName>
        <fullName evidence="2">Uncharacterized protein</fullName>
    </submittedName>
</protein>